<evidence type="ECO:0000313" key="6">
    <source>
        <dbReference type="Proteomes" id="UP001356170"/>
    </source>
</evidence>
<evidence type="ECO:0000256" key="1">
    <source>
        <dbReference type="ARBA" id="ARBA00001947"/>
    </source>
</evidence>
<dbReference type="Proteomes" id="UP001356170">
    <property type="component" value="Unassembled WGS sequence"/>
</dbReference>
<evidence type="ECO:0000256" key="4">
    <source>
        <dbReference type="ARBA" id="ARBA00023049"/>
    </source>
</evidence>
<comment type="caution">
    <text evidence="5">The sequence shown here is derived from an EMBL/GenBank/DDBJ whole genome shotgun (WGS) entry which is preliminary data.</text>
</comment>
<accession>A0ABU7UY25</accession>
<evidence type="ECO:0000313" key="5">
    <source>
        <dbReference type="EMBL" id="MEF2154913.1"/>
    </source>
</evidence>
<proteinExistence type="predicted"/>
<gene>
    <name evidence="5" type="ORF">V3390_01480</name>
</gene>
<protein>
    <submittedName>
        <fullName evidence="5">Flavohemoglobin expression-modulating QEGLA motif protein</fullName>
    </submittedName>
</protein>
<dbReference type="PANTHER" id="PTHR31817:SF0">
    <property type="entry name" value="CHROMOSOME UNDETERMINED SCAFFOLD_67, WHOLE GENOME SHOTGUN SEQUENCE"/>
    <property type="match status" value="1"/>
</dbReference>
<dbReference type="PANTHER" id="PTHR31817">
    <property type="match status" value="1"/>
</dbReference>
<organism evidence="5 6">
    <name type="scientific">Aquilutibacter rugosus</name>
    <dbReference type="NCBI Taxonomy" id="3115820"/>
    <lineage>
        <taxon>Bacteria</taxon>
        <taxon>Pseudomonadati</taxon>
        <taxon>Pseudomonadota</taxon>
        <taxon>Gammaproteobacteria</taxon>
        <taxon>Lysobacterales</taxon>
        <taxon>Lysobacteraceae</taxon>
        <taxon>Aquilutibacter</taxon>
    </lineage>
</organism>
<dbReference type="SMART" id="SM01154">
    <property type="entry name" value="DUF1704"/>
    <property type="match status" value="1"/>
</dbReference>
<dbReference type="InterPro" id="IPR012548">
    <property type="entry name" value="MATCAP"/>
</dbReference>
<comment type="cofactor">
    <cofactor evidence="1">
        <name>Zn(2+)</name>
        <dbReference type="ChEBI" id="CHEBI:29105"/>
    </cofactor>
</comment>
<keyword evidence="2" id="KW-0645">Protease</keyword>
<keyword evidence="3" id="KW-0378">Hydrolase</keyword>
<keyword evidence="6" id="KW-1185">Reference proteome</keyword>
<evidence type="ECO:0000256" key="2">
    <source>
        <dbReference type="ARBA" id="ARBA00022670"/>
    </source>
</evidence>
<sequence length="446" mass="49787">MNAERNRNMGLPHTGADTRLDIAHHLALDDRMTKVARSLRILELASWPVEVQDATFAEFNAGRFTNPQVEYPRHDFSAIRRELEQIDKESDEDHPIGRYLSESSRSWMVAAQFLEALGTPQATPLSLQLYGGPLEALPGHGPTTREAAQHFISIADELDHELMSPQETVEISAIALQLQLQRELDDYFDGRVITVETDPSMLAKAAAGATRIRLRSTAKFTDYDKHQLLQHEAFVHSLTALNGRLQTNLPSLGLSSPRVTATQEGLATFAEQITGSIDIGRMKRLSLRIEAVSRALDGADFVEVFRYFRAMGQTDDESFASAQRVFRGVPTSGGHAFTKDTVYLRGLVDVHTFFRVALRQQELHLCRWLFAGKMTLDDVRRFEPLFRDGVLQPARWMPEWIRRANGLAGMLAFSLFANRIRLDAISNANASEQTAASGPSGADQLS</sequence>
<reference evidence="5 6" key="1">
    <citation type="submission" date="2024-01" db="EMBL/GenBank/DDBJ databases">
        <title>Novel species of the genus Luteimonas isolated from rivers.</title>
        <authorList>
            <person name="Lu H."/>
        </authorList>
    </citation>
    <scope>NUCLEOTIDE SEQUENCE [LARGE SCALE GENOMIC DNA]</scope>
    <source>
        <strain evidence="5 6">FXH3W</strain>
    </source>
</reference>
<dbReference type="Pfam" id="PF08014">
    <property type="entry name" value="MATCAP"/>
    <property type="match status" value="1"/>
</dbReference>
<dbReference type="EMBL" id="JAZHBO010000001">
    <property type="protein sequence ID" value="MEF2154913.1"/>
    <property type="molecule type" value="Genomic_DNA"/>
</dbReference>
<evidence type="ECO:0000256" key="3">
    <source>
        <dbReference type="ARBA" id="ARBA00022801"/>
    </source>
</evidence>
<keyword evidence="4" id="KW-0482">Metalloprotease</keyword>
<name>A0ABU7UY25_9GAMM</name>